<evidence type="ECO:0008006" key="3">
    <source>
        <dbReference type="Google" id="ProtNLM"/>
    </source>
</evidence>
<keyword evidence="2" id="KW-1185">Reference proteome</keyword>
<name>A0A239U5X9_9STAP</name>
<dbReference type="OrthoDB" id="2408214at2"/>
<accession>A0A239U5X9</accession>
<reference evidence="1 2" key="1">
    <citation type="submission" date="2019-07" db="EMBL/GenBank/DDBJ databases">
        <title>Whole genome shotgun sequence of Staphylococcus piscifermentans NBRC 109625.</title>
        <authorList>
            <person name="Hosoyama A."/>
            <person name="Uohara A."/>
            <person name="Ohji S."/>
            <person name="Ichikawa N."/>
        </authorList>
    </citation>
    <scope>NUCLEOTIDE SEQUENCE [LARGE SCALE GENOMIC DNA]</scope>
    <source>
        <strain evidence="1 2">NBRC 109625</strain>
    </source>
</reference>
<organism evidence="1 2">
    <name type="scientific">Staphylococcus piscifermentans</name>
    <dbReference type="NCBI Taxonomy" id="70258"/>
    <lineage>
        <taxon>Bacteria</taxon>
        <taxon>Bacillati</taxon>
        <taxon>Bacillota</taxon>
        <taxon>Bacilli</taxon>
        <taxon>Bacillales</taxon>
        <taxon>Staphylococcaceae</taxon>
        <taxon>Staphylococcus</taxon>
    </lineage>
</organism>
<proteinExistence type="predicted"/>
<sequence>MMNFMILFAITVLIAAYSGIIFFTGTIKENARLKKSHYGMLCIVFIILAIIELIVYNVM</sequence>
<gene>
    <name evidence="1" type="ORF">SPI02_00600</name>
</gene>
<evidence type="ECO:0000313" key="1">
    <source>
        <dbReference type="EMBL" id="GEP83475.1"/>
    </source>
</evidence>
<comment type="caution">
    <text evidence="1">The sequence shown here is derived from an EMBL/GenBank/DDBJ whole genome shotgun (WGS) entry which is preliminary data.</text>
</comment>
<dbReference type="RefSeq" id="WP_095105327.1">
    <property type="nucleotide sequence ID" value="NZ_BKAR01000001.1"/>
</dbReference>
<dbReference type="Proteomes" id="UP000321736">
    <property type="component" value="Unassembled WGS sequence"/>
</dbReference>
<evidence type="ECO:0000313" key="2">
    <source>
        <dbReference type="Proteomes" id="UP000321736"/>
    </source>
</evidence>
<dbReference type="EMBL" id="BKAR01000001">
    <property type="protein sequence ID" value="GEP83475.1"/>
    <property type="molecule type" value="Genomic_DNA"/>
</dbReference>
<dbReference type="AlphaFoldDB" id="A0A239U5X9"/>
<protein>
    <recommendedName>
        <fullName evidence="3">Mid2-like cell wall stress sensor domain protein</fullName>
    </recommendedName>
</protein>